<accession>A0ABM8B9W7</accession>
<feature type="transmembrane region" description="Helical" evidence="1">
    <location>
        <begin position="197"/>
        <end position="223"/>
    </location>
</feature>
<keyword evidence="3" id="KW-1185">Reference proteome</keyword>
<feature type="transmembrane region" description="Helical" evidence="1">
    <location>
        <begin position="88"/>
        <end position="106"/>
    </location>
</feature>
<feature type="transmembrane region" description="Helical" evidence="1">
    <location>
        <begin position="55"/>
        <end position="76"/>
    </location>
</feature>
<evidence type="ECO:0000313" key="2">
    <source>
        <dbReference type="EMBL" id="BDR53703.1"/>
    </source>
</evidence>
<name>A0ABM8B9W7_9BIFI</name>
<feature type="transmembrane region" description="Helical" evidence="1">
    <location>
        <begin position="126"/>
        <end position="143"/>
    </location>
</feature>
<protein>
    <submittedName>
        <fullName evidence="2">Uncharacterized protein</fullName>
    </submittedName>
</protein>
<dbReference type="EMBL" id="AP026798">
    <property type="protein sequence ID" value="BDR53703.1"/>
    <property type="molecule type" value="Genomic_DNA"/>
</dbReference>
<feature type="transmembrane region" description="Helical" evidence="1">
    <location>
        <begin position="235"/>
        <end position="261"/>
    </location>
</feature>
<gene>
    <name evidence="2" type="ORF">KIM372_16100</name>
</gene>
<proteinExistence type="predicted"/>
<evidence type="ECO:0000313" key="3">
    <source>
        <dbReference type="Proteomes" id="UP001321766"/>
    </source>
</evidence>
<evidence type="ECO:0000256" key="1">
    <source>
        <dbReference type="SAM" id="Phobius"/>
    </source>
</evidence>
<keyword evidence="1" id="KW-0472">Membrane</keyword>
<feature type="transmembrane region" description="Helical" evidence="1">
    <location>
        <begin position="155"/>
        <end position="177"/>
    </location>
</feature>
<reference evidence="2 3" key="1">
    <citation type="journal article" date="2023" name="Microbiol. Spectr.">
        <title>Symbiosis of Carpenter Bees with Uncharacterized Lactic Acid Bacteria Showing NAD Auxotrophy.</title>
        <authorList>
            <person name="Kawasaki S."/>
            <person name="Ozawa K."/>
            <person name="Mori T."/>
            <person name="Yamamoto A."/>
            <person name="Ito M."/>
            <person name="Ohkuma M."/>
            <person name="Sakamoto M."/>
            <person name="Matsutani M."/>
        </authorList>
    </citation>
    <scope>NUCLEOTIDE SEQUENCE [LARGE SCALE GENOMIC DNA]</scope>
    <source>
        <strain evidence="2 3">Kim37-2</strain>
    </source>
</reference>
<feature type="transmembrane region" description="Helical" evidence="1">
    <location>
        <begin position="26"/>
        <end position="49"/>
    </location>
</feature>
<organism evidence="2 3">
    <name type="scientific">Bombiscardovia nodaiensis</name>
    <dbReference type="NCBI Taxonomy" id="2932181"/>
    <lineage>
        <taxon>Bacteria</taxon>
        <taxon>Bacillati</taxon>
        <taxon>Actinomycetota</taxon>
        <taxon>Actinomycetes</taxon>
        <taxon>Bifidobacteriales</taxon>
        <taxon>Bifidobacteriaceae</taxon>
        <taxon>Bombiscardovia</taxon>
    </lineage>
</organism>
<sequence>MDFKLVDESKAAVEPSSAGSPVSKSVLAMALTQLLVVAVFVLPLLLSYWRSSDQLSLVANLACLALVVVCLSAYCLARGAEDSLFDSLFPFILGAASLIGACYWNMVAMVGGHTQLADQWGVFRQWIGLTALLLVVLVVGIFGRQMLRINRTHVIRGLSVDALSGVSCIGVAGWIFTPTLASHSAHSFAGGVLGHTGRWVLLVVLVAAVLAVLLCVASWTWWLDLRRVSKSAVQPWLSMALVPVMFSGLLVAVALCVVHVLPV</sequence>
<dbReference type="Proteomes" id="UP001321766">
    <property type="component" value="Chromosome"/>
</dbReference>
<keyword evidence="1" id="KW-0812">Transmembrane</keyword>
<keyword evidence="1" id="KW-1133">Transmembrane helix</keyword>